<evidence type="ECO:0000256" key="5">
    <source>
        <dbReference type="ARBA" id="ARBA00022553"/>
    </source>
</evidence>
<evidence type="ECO:0000256" key="11">
    <source>
        <dbReference type="ARBA" id="ARBA00056971"/>
    </source>
</evidence>
<evidence type="ECO:0000256" key="2">
    <source>
        <dbReference type="ARBA" id="ARBA00010992"/>
    </source>
</evidence>
<dbReference type="GO" id="GO:0016324">
    <property type="term" value="C:apical plasma membrane"/>
    <property type="evidence" value="ECO:0007669"/>
    <property type="project" value="TreeGrafter"/>
</dbReference>
<comment type="subcellular location">
    <subcellularLocation>
        <location evidence="1">Cell membrane</location>
        <topology evidence="1">Multi-pass membrane protein</topology>
    </subcellularLocation>
</comment>
<feature type="transmembrane region" description="Helical" evidence="15">
    <location>
        <begin position="181"/>
        <end position="199"/>
    </location>
</feature>
<dbReference type="InterPro" id="IPR003663">
    <property type="entry name" value="Sugar/inositol_transpt"/>
</dbReference>
<dbReference type="InterPro" id="IPR050814">
    <property type="entry name" value="Myo-inositol_Transporter"/>
</dbReference>
<evidence type="ECO:0000256" key="15">
    <source>
        <dbReference type="SAM" id="Phobius"/>
    </source>
</evidence>
<reference evidence="18" key="1">
    <citation type="submission" date="2025-08" db="UniProtKB">
        <authorList>
            <consortium name="RefSeq"/>
        </authorList>
    </citation>
    <scope>IDENTIFICATION</scope>
</reference>
<comment type="catalytic activity">
    <reaction evidence="10">
        <text>myo-inositol(out) + H(+)(out) = myo-inositol(in) + H(+)(in)</text>
        <dbReference type="Rhea" id="RHEA:60364"/>
        <dbReference type="ChEBI" id="CHEBI:15378"/>
        <dbReference type="ChEBI" id="CHEBI:17268"/>
    </reaction>
</comment>
<comment type="similarity">
    <text evidence="2">Belongs to the major facilitator superfamily. Sugar transporter (TC 2.A.1.1) family.</text>
</comment>
<name>A0A6P3VMH3_CLUHA</name>
<evidence type="ECO:0000256" key="13">
    <source>
        <dbReference type="ARBA" id="ARBA00080163"/>
    </source>
</evidence>
<dbReference type="GO" id="GO:0005366">
    <property type="term" value="F:myo-inositol:proton symporter activity"/>
    <property type="evidence" value="ECO:0007669"/>
    <property type="project" value="TreeGrafter"/>
</dbReference>
<feature type="transmembrane region" description="Helical" evidence="15">
    <location>
        <begin position="427"/>
        <end position="449"/>
    </location>
</feature>
<keyword evidence="3" id="KW-0813">Transport</keyword>
<dbReference type="Pfam" id="PF00083">
    <property type="entry name" value="Sugar_tr"/>
    <property type="match status" value="2"/>
</dbReference>
<feature type="transmembrane region" description="Helical" evidence="15">
    <location>
        <begin position="277"/>
        <end position="298"/>
    </location>
</feature>
<feature type="domain" description="Major facilitator superfamily (MFS) profile" evidence="16">
    <location>
        <begin position="186"/>
        <end position="699"/>
    </location>
</feature>
<dbReference type="FunFam" id="1.20.1250.20:FF:000105">
    <property type="entry name" value="proton myo-inositol cotransporter isoform X1"/>
    <property type="match status" value="1"/>
</dbReference>
<dbReference type="PROSITE" id="PS00216">
    <property type="entry name" value="SUGAR_TRANSPORT_1"/>
    <property type="match status" value="1"/>
</dbReference>
<feature type="transmembrane region" description="Helical" evidence="15">
    <location>
        <begin position="606"/>
        <end position="626"/>
    </location>
</feature>
<dbReference type="PANTHER" id="PTHR48020">
    <property type="entry name" value="PROTON MYO-INOSITOL COTRANSPORTER"/>
    <property type="match status" value="1"/>
</dbReference>
<dbReference type="PROSITE" id="PS00217">
    <property type="entry name" value="SUGAR_TRANSPORT_2"/>
    <property type="match status" value="1"/>
</dbReference>
<evidence type="ECO:0000256" key="9">
    <source>
        <dbReference type="ARBA" id="ARBA00023180"/>
    </source>
</evidence>
<feature type="transmembrane region" description="Helical" evidence="15">
    <location>
        <begin position="219"/>
        <end position="239"/>
    </location>
</feature>
<feature type="transmembrane region" description="Helical" evidence="15">
    <location>
        <begin position="673"/>
        <end position="695"/>
    </location>
</feature>
<keyword evidence="5" id="KW-0597">Phosphoprotein</keyword>
<dbReference type="Proteomes" id="UP000515152">
    <property type="component" value="Chromosome 16"/>
</dbReference>
<evidence type="ECO:0000313" key="18">
    <source>
        <dbReference type="RefSeq" id="XP_012675936.2"/>
    </source>
</evidence>
<dbReference type="GeneID" id="105894005"/>
<proteinExistence type="inferred from homology"/>
<organism evidence="17 18">
    <name type="scientific">Clupea harengus</name>
    <name type="common">Atlantic herring</name>
    <dbReference type="NCBI Taxonomy" id="7950"/>
    <lineage>
        <taxon>Eukaryota</taxon>
        <taxon>Metazoa</taxon>
        <taxon>Chordata</taxon>
        <taxon>Craniata</taxon>
        <taxon>Vertebrata</taxon>
        <taxon>Euteleostomi</taxon>
        <taxon>Actinopterygii</taxon>
        <taxon>Neopterygii</taxon>
        <taxon>Teleostei</taxon>
        <taxon>Clupei</taxon>
        <taxon>Clupeiformes</taxon>
        <taxon>Clupeoidei</taxon>
        <taxon>Clupeidae</taxon>
        <taxon>Clupea</taxon>
    </lineage>
</organism>
<dbReference type="Gene3D" id="1.20.1250.20">
    <property type="entry name" value="MFS general substrate transporter like domains"/>
    <property type="match status" value="2"/>
</dbReference>
<evidence type="ECO:0000256" key="4">
    <source>
        <dbReference type="ARBA" id="ARBA00022475"/>
    </source>
</evidence>
<keyword evidence="17" id="KW-1185">Reference proteome</keyword>
<dbReference type="AlphaFoldDB" id="A0A6P3VMH3"/>
<keyword evidence="6 15" id="KW-0812">Transmembrane</keyword>
<evidence type="ECO:0000256" key="8">
    <source>
        <dbReference type="ARBA" id="ARBA00023136"/>
    </source>
</evidence>
<gene>
    <name evidence="18" type="primary">LOC105894005</name>
</gene>
<keyword evidence="7 15" id="KW-1133">Transmembrane helix</keyword>
<evidence type="ECO:0000256" key="10">
    <source>
        <dbReference type="ARBA" id="ARBA00049119"/>
    </source>
</evidence>
<dbReference type="InterPro" id="IPR005828">
    <property type="entry name" value="MFS_sugar_transport-like"/>
</dbReference>
<keyword evidence="9" id="KW-0325">Glycoprotein</keyword>
<evidence type="ECO:0000256" key="6">
    <source>
        <dbReference type="ARBA" id="ARBA00022692"/>
    </source>
</evidence>
<evidence type="ECO:0000256" key="1">
    <source>
        <dbReference type="ARBA" id="ARBA00004651"/>
    </source>
</evidence>
<evidence type="ECO:0000256" key="3">
    <source>
        <dbReference type="ARBA" id="ARBA00022448"/>
    </source>
</evidence>
<evidence type="ECO:0000256" key="7">
    <source>
        <dbReference type="ARBA" id="ARBA00022989"/>
    </source>
</evidence>
<dbReference type="InterPro" id="IPR005829">
    <property type="entry name" value="Sugar_transporter_CS"/>
</dbReference>
<accession>A0A6P3VMH3</accession>
<sequence>MGVKRSYVTWTLTVTGKADSLRSHLCHYSPSPRTHHRDHWDVVGRNRRRSLPKLNAFVCEIIFRLCDKARPAFWYYCAQRHSLLQTVGLTQISLQVLCTFCVTSLMSRKSSDHDYNLRNMSNAIGDRWRKVNDGGERSLIKTPSNASISSQGAVPAAAPATSTGDLERAARKQFQQDVTPASVYVLAVFSALGGFLFGYDTGVVSGAMLLIKREMNLSFMWQEVLVSSAVAAAALSALAGGFLNGVFGRRVCILLASFIFSVGGIVMSAAPNKETLLVGRLIVGLGLGVASMTIPVYIAESSPPHLRGQLVTVNTLFITAGQLVASLVGGAFSYLHRGGWRYMFGLSVLPAVLQFLGFLFLPESPRWLIQKGLTQKARRVLSQIRGNQNIDEEYDSIKSSIEEEEKDCGGEGPVIWRMLSYPPTRRALIVGCGLQMFQQLAGINTVMYYSATILQMSGVRDDKLAIWLVAVTAFTNFLFTLLGVWLVERLGRRRLTLGSIMGTALSLSLLAVGFLLSAQHSPPVSLHTTDPTTPNSSCSAYLSCEPCMLDPSCGFCYRENGSAVFSSSCEAVNGGSTERAAWGRCSNMTVMRDQTYWAYNFCPTSYSWLVLLGLVLYLASFAPGMGPMPWTVNSEIYPLWARSTGNACSAGVNWTFNVLVSVTFLHMAQYLTYYGAFFLYSSLAWLGFVFIYGCLPETKGRRLEEVESLFDNQLCSCGVTDSDEGRQVEYIRVKGSNYHLSDNDASDVE</sequence>
<keyword evidence="4" id="KW-1003">Cell membrane</keyword>
<dbReference type="OrthoDB" id="6339427at2759"/>
<dbReference type="InterPro" id="IPR036259">
    <property type="entry name" value="MFS_trans_sf"/>
</dbReference>
<dbReference type="PRINTS" id="PR00171">
    <property type="entry name" value="SUGRTRNSPORT"/>
</dbReference>
<evidence type="ECO:0000259" key="16">
    <source>
        <dbReference type="PROSITE" id="PS50850"/>
    </source>
</evidence>
<dbReference type="FunFam" id="1.20.1250.20:FF:000177">
    <property type="entry name" value="proton myo-inositol cotransporter isoform X1"/>
    <property type="match status" value="1"/>
</dbReference>
<comment type="function">
    <text evidence="11">H(+)-myo-inositol cotransporter. Can also transport related stereoisomers.</text>
</comment>
<feature type="transmembrane region" description="Helical" evidence="15">
    <location>
        <begin position="340"/>
        <end position="361"/>
    </location>
</feature>
<dbReference type="KEGG" id="char:105894005"/>
<keyword evidence="8 15" id="KW-0472">Membrane</keyword>
<dbReference type="SUPFAM" id="SSF103473">
    <property type="entry name" value="MFS general substrate transporter"/>
    <property type="match status" value="1"/>
</dbReference>
<protein>
    <recommendedName>
        <fullName evidence="12">Proton myo-inositol cotransporter</fullName>
    </recommendedName>
    <alternativeName>
        <fullName evidence="14">H(+)-myo-inositol symporter</fullName>
    </alternativeName>
    <alternativeName>
        <fullName evidence="13">Solute carrier family 2 member 13</fullName>
    </alternativeName>
</protein>
<evidence type="ECO:0000256" key="12">
    <source>
        <dbReference type="ARBA" id="ARBA00068966"/>
    </source>
</evidence>
<dbReference type="PROSITE" id="PS50850">
    <property type="entry name" value="MFS"/>
    <property type="match status" value="1"/>
</dbReference>
<feature type="transmembrane region" description="Helical" evidence="15">
    <location>
        <begin position="251"/>
        <end position="271"/>
    </location>
</feature>
<evidence type="ECO:0000256" key="14">
    <source>
        <dbReference type="ARBA" id="ARBA00081308"/>
    </source>
</evidence>
<feature type="transmembrane region" description="Helical" evidence="15">
    <location>
        <begin position="310"/>
        <end position="334"/>
    </location>
</feature>
<dbReference type="CDD" id="cd17360">
    <property type="entry name" value="MFS_HMIT_like"/>
    <property type="match status" value="1"/>
</dbReference>
<dbReference type="InterPro" id="IPR020846">
    <property type="entry name" value="MFS_dom"/>
</dbReference>
<evidence type="ECO:0000313" key="17">
    <source>
        <dbReference type="Proteomes" id="UP000515152"/>
    </source>
</evidence>
<dbReference type="RefSeq" id="XP_012675936.2">
    <property type="nucleotide sequence ID" value="XM_012820482.2"/>
</dbReference>
<dbReference type="NCBIfam" id="TIGR00879">
    <property type="entry name" value="SP"/>
    <property type="match status" value="1"/>
</dbReference>
<dbReference type="PANTHER" id="PTHR48020:SF12">
    <property type="entry name" value="PROTON MYO-INOSITOL COTRANSPORTER"/>
    <property type="match status" value="1"/>
</dbReference>
<feature type="transmembrane region" description="Helical" evidence="15">
    <location>
        <begin position="464"/>
        <end position="487"/>
    </location>
</feature>